<dbReference type="GO" id="GO:0008270">
    <property type="term" value="F:zinc ion binding"/>
    <property type="evidence" value="ECO:0007669"/>
    <property type="project" value="InterPro"/>
</dbReference>
<dbReference type="PROSITE" id="PS52035">
    <property type="entry name" value="PEPTIDASE_M14"/>
    <property type="match status" value="1"/>
</dbReference>
<evidence type="ECO:0000313" key="3">
    <source>
        <dbReference type="EMBL" id="AMD85344.1"/>
    </source>
</evidence>
<accession>A0AAX2GUK9</accession>
<dbReference type="RefSeq" id="WP_066429780.1">
    <property type="nucleotide sequence ID" value="NZ_CP014227.1"/>
</dbReference>
<evidence type="ECO:0000256" key="1">
    <source>
        <dbReference type="PROSITE-ProRule" id="PRU01379"/>
    </source>
</evidence>
<dbReference type="SUPFAM" id="SSF53187">
    <property type="entry name" value="Zn-dependent exopeptidases"/>
    <property type="match status" value="1"/>
</dbReference>
<dbReference type="GO" id="GO:0006508">
    <property type="term" value="P:proteolysis"/>
    <property type="evidence" value="ECO:0007669"/>
    <property type="project" value="InterPro"/>
</dbReference>
<evidence type="ECO:0000313" key="5">
    <source>
        <dbReference type="Proteomes" id="UP000065822"/>
    </source>
</evidence>
<dbReference type="AlphaFoldDB" id="A0AAX2GUK9"/>
<organism evidence="4 6">
    <name type="scientific">Capnocytophaga haemolytica</name>
    <dbReference type="NCBI Taxonomy" id="45243"/>
    <lineage>
        <taxon>Bacteria</taxon>
        <taxon>Pseudomonadati</taxon>
        <taxon>Bacteroidota</taxon>
        <taxon>Flavobacteriia</taxon>
        <taxon>Flavobacteriales</taxon>
        <taxon>Flavobacteriaceae</taxon>
        <taxon>Capnocytophaga</taxon>
    </lineage>
</organism>
<reference evidence="4 6" key="2">
    <citation type="submission" date="2017-06" db="EMBL/GenBank/DDBJ databases">
        <authorList>
            <consortium name="Pathogen Informatics"/>
        </authorList>
    </citation>
    <scope>NUCLEOTIDE SEQUENCE [LARGE SCALE GENOMIC DNA]</scope>
    <source>
        <strain evidence="4 6">NCTC12947</strain>
    </source>
</reference>
<proteinExistence type="inferred from homology"/>
<feature type="active site" description="Proton donor/acceptor" evidence="1">
    <location>
        <position position="231"/>
    </location>
</feature>
<evidence type="ECO:0000313" key="4">
    <source>
        <dbReference type="EMBL" id="SNV02774.1"/>
    </source>
</evidence>
<reference evidence="3 5" key="1">
    <citation type="submission" date="2016-02" db="EMBL/GenBank/DDBJ databases">
        <authorList>
            <person name="Holder M.E."/>
            <person name="Ajami N.J."/>
            <person name="Petrosino J.F."/>
        </authorList>
    </citation>
    <scope>NUCLEOTIDE SEQUENCE [LARGE SCALE GENOMIC DNA]</scope>
    <source>
        <strain evidence="3 5">CCUG 32990</strain>
    </source>
</reference>
<dbReference type="Proteomes" id="UP000065822">
    <property type="component" value="Chromosome"/>
</dbReference>
<dbReference type="KEGG" id="chg:AXF12_07365"/>
<protein>
    <submittedName>
        <fullName evidence="4">Murein peptide amidase A</fullName>
    </submittedName>
    <submittedName>
        <fullName evidence="3">Peptidase M14</fullName>
    </submittedName>
</protein>
<sequence length="357" mass="40381">MNIDTYIKCNTLSGRYITQEMLTPVLEGYPFDEVLPLGQSVAGRPISLYRKGRGQTKLLLWSQMHGNESTTTKALFDVLMMLEGSPLLDRLSLYCIPILNPDGAMAYTRVNAAGVDLNRDALALTQPESRALRLAYDSVQPHWCFNLHDQRTIFSAGTGKHPATVSFLAPSYNEARALNPVRQSAMEVITAMWRKLSQHIPQQVGRFDDSFNLNCTGDRYTALGTPTILFEAGHYPEDYPREQTRQYVAMAMMEALQYITTNKVTGAHYEDYFSIPENAKCFFDVILRGDEGYNVGIMYREELKEAKITFVPYIAEVGVLQGKYGHKELPLNELLMHVPKDKKALEDAINWSALYIK</sequence>
<dbReference type="Proteomes" id="UP000215539">
    <property type="component" value="Chromosome 1"/>
</dbReference>
<gene>
    <name evidence="3" type="ORF">AXF12_07365</name>
    <name evidence="4" type="ORF">SAMEA44541418_00226</name>
</gene>
<dbReference type="GO" id="GO:0004181">
    <property type="term" value="F:metallocarboxypeptidase activity"/>
    <property type="evidence" value="ECO:0007669"/>
    <property type="project" value="InterPro"/>
</dbReference>
<dbReference type="EMBL" id="CP014227">
    <property type="protein sequence ID" value="AMD85344.1"/>
    <property type="molecule type" value="Genomic_DNA"/>
</dbReference>
<keyword evidence="5" id="KW-1185">Reference proteome</keyword>
<dbReference type="EMBL" id="LT906449">
    <property type="protein sequence ID" value="SNV02774.1"/>
    <property type="molecule type" value="Genomic_DNA"/>
</dbReference>
<evidence type="ECO:0000259" key="2">
    <source>
        <dbReference type="PROSITE" id="PS52035"/>
    </source>
</evidence>
<name>A0AAX2GUK9_9FLAO</name>
<feature type="domain" description="Peptidase M14" evidence="2">
    <location>
        <begin position="8"/>
        <end position="259"/>
    </location>
</feature>
<comment type="similarity">
    <text evidence="1">Belongs to the peptidase M14 family.</text>
</comment>
<dbReference type="Gene3D" id="3.40.630.10">
    <property type="entry name" value="Zn peptidases"/>
    <property type="match status" value="1"/>
</dbReference>
<dbReference type="InterPro" id="IPR000834">
    <property type="entry name" value="Peptidase_M14"/>
</dbReference>
<evidence type="ECO:0000313" key="6">
    <source>
        <dbReference type="Proteomes" id="UP000215539"/>
    </source>
</evidence>
<dbReference type="Pfam" id="PF00246">
    <property type="entry name" value="Peptidase_M14"/>
    <property type="match status" value="1"/>
</dbReference>